<dbReference type="AlphaFoldDB" id="A0A1E3RGT7"/>
<gene>
    <name evidence="1" type="ORF">BHQ17_18305</name>
</gene>
<evidence type="ECO:0008006" key="3">
    <source>
        <dbReference type="Google" id="ProtNLM"/>
    </source>
</evidence>
<dbReference type="Proteomes" id="UP000094243">
    <property type="component" value="Unassembled WGS sequence"/>
</dbReference>
<name>A0A1E3RGT7_9MYCO</name>
<evidence type="ECO:0000313" key="1">
    <source>
        <dbReference type="EMBL" id="ODQ88627.1"/>
    </source>
</evidence>
<sequence>MVVLLAFALLVGGIVVGRHLTFGSSIARGVTSIPKAAPAAPLNPPPTPTPPALPAHGDEVQLATEFVVLSAELGARVGLVVRGVGVGPTPINLGDWSVGPAWSTIKVPLAIAGLRASDPPVVTDVMRAAITQSDNAAAESIWASLGDPATAASKVQEVLAEVGDPTIVESRKVRPEFTAFGQTEWSLSNQAEFLAAAVCDPRNEPIRALMGHIEPDQKWGLGTIPGAQFKGGWGPSVEGDYLVRQLGVVSTQRGATAVAVAVAPTSGSFSDGTQALTKIAAWLSEHADLLPAGTCS</sequence>
<evidence type="ECO:0000313" key="2">
    <source>
        <dbReference type="Proteomes" id="UP000094243"/>
    </source>
</evidence>
<organism evidence="1 2">
    <name type="scientific">Mycolicibacterium holsaticum</name>
    <dbReference type="NCBI Taxonomy" id="152142"/>
    <lineage>
        <taxon>Bacteria</taxon>
        <taxon>Bacillati</taxon>
        <taxon>Actinomycetota</taxon>
        <taxon>Actinomycetes</taxon>
        <taxon>Mycobacteriales</taxon>
        <taxon>Mycobacteriaceae</taxon>
        <taxon>Mycolicibacterium</taxon>
    </lineage>
</organism>
<dbReference type="SUPFAM" id="SSF56601">
    <property type="entry name" value="beta-lactamase/transpeptidase-like"/>
    <property type="match status" value="1"/>
</dbReference>
<dbReference type="Gene3D" id="3.40.710.10">
    <property type="entry name" value="DD-peptidase/beta-lactamase superfamily"/>
    <property type="match status" value="1"/>
</dbReference>
<reference evidence="2" key="1">
    <citation type="submission" date="2016-09" db="EMBL/GenBank/DDBJ databases">
        <authorList>
            <person name="Greninger A.L."/>
            <person name="Jerome K.R."/>
            <person name="Mcnair B."/>
            <person name="Wallis C."/>
            <person name="Fang F."/>
        </authorList>
    </citation>
    <scope>NUCLEOTIDE SEQUENCE [LARGE SCALE GENOMIC DNA]</scope>
    <source>
        <strain evidence="2">M7</strain>
    </source>
</reference>
<accession>A0A1E3RGT7</accession>
<dbReference type="EMBL" id="MIGZ01000116">
    <property type="protein sequence ID" value="ODQ88627.1"/>
    <property type="molecule type" value="Genomic_DNA"/>
</dbReference>
<protein>
    <recommendedName>
        <fullName evidence="3">Serine hydrolase</fullName>
    </recommendedName>
</protein>
<dbReference type="InterPro" id="IPR012338">
    <property type="entry name" value="Beta-lactam/transpept-like"/>
</dbReference>
<comment type="caution">
    <text evidence="1">The sequence shown here is derived from an EMBL/GenBank/DDBJ whole genome shotgun (WGS) entry which is preliminary data.</text>
</comment>
<keyword evidence="2" id="KW-1185">Reference proteome</keyword>
<proteinExistence type="predicted"/>